<evidence type="ECO:0000256" key="14">
    <source>
        <dbReference type="ARBA" id="ARBA00071773"/>
    </source>
</evidence>
<dbReference type="GO" id="GO:0000981">
    <property type="term" value="F:DNA-binding transcription factor activity, RNA polymerase II-specific"/>
    <property type="evidence" value="ECO:0007669"/>
    <property type="project" value="TreeGrafter"/>
</dbReference>
<evidence type="ECO:0000256" key="9">
    <source>
        <dbReference type="ARBA" id="ARBA00023159"/>
    </source>
</evidence>
<evidence type="ECO:0000256" key="7">
    <source>
        <dbReference type="ARBA" id="ARBA00023015"/>
    </source>
</evidence>
<dbReference type="Proteomes" id="UP000035680">
    <property type="component" value="Unassembled WGS sequence"/>
</dbReference>
<dbReference type="CDD" id="cd14697">
    <property type="entry name" value="bZIP_Maf"/>
    <property type="match status" value="1"/>
</dbReference>
<keyword evidence="6" id="KW-0832">Ubl conjugation</keyword>
<dbReference type="GO" id="GO:0005737">
    <property type="term" value="C:cytoplasm"/>
    <property type="evidence" value="ECO:0007669"/>
    <property type="project" value="UniProtKB-SubCell"/>
</dbReference>
<evidence type="ECO:0000256" key="8">
    <source>
        <dbReference type="ARBA" id="ARBA00023125"/>
    </source>
</evidence>
<evidence type="ECO:0000256" key="6">
    <source>
        <dbReference type="ARBA" id="ARBA00022843"/>
    </source>
</evidence>
<evidence type="ECO:0000256" key="3">
    <source>
        <dbReference type="ARBA" id="ARBA00022473"/>
    </source>
</evidence>
<dbReference type="InterPro" id="IPR024874">
    <property type="entry name" value="Transcription_factor_Maf_fam"/>
</dbReference>
<comment type="subcellular location">
    <subcellularLocation>
        <location evidence="2">Cytoplasm</location>
    </subcellularLocation>
    <subcellularLocation>
        <location evidence="1">Nucleus</location>
    </subcellularLocation>
</comment>
<keyword evidence="9" id="KW-0010">Activator</keyword>
<dbReference type="STRING" id="75913.A0A0K0EYK2"/>
<evidence type="ECO:0000259" key="15">
    <source>
        <dbReference type="SMART" id="SM00338"/>
    </source>
</evidence>
<dbReference type="GO" id="GO:0005634">
    <property type="term" value="C:nucleus"/>
    <property type="evidence" value="ECO:0007669"/>
    <property type="project" value="UniProtKB-SubCell"/>
</dbReference>
<feature type="domain" description="BZIP" evidence="15">
    <location>
        <begin position="70"/>
        <end position="134"/>
    </location>
</feature>
<keyword evidence="8" id="KW-0238">DNA-binding</keyword>
<organism evidence="16 17">
    <name type="scientific">Strongyloides venezuelensis</name>
    <name type="common">Threadworm</name>
    <dbReference type="NCBI Taxonomy" id="75913"/>
    <lineage>
        <taxon>Eukaryota</taxon>
        <taxon>Metazoa</taxon>
        <taxon>Ecdysozoa</taxon>
        <taxon>Nematoda</taxon>
        <taxon>Chromadorea</taxon>
        <taxon>Rhabditida</taxon>
        <taxon>Tylenchina</taxon>
        <taxon>Panagrolaimomorpha</taxon>
        <taxon>Strongyloidoidea</taxon>
        <taxon>Strongyloididae</taxon>
        <taxon>Strongyloides</taxon>
    </lineage>
</organism>
<evidence type="ECO:0000256" key="12">
    <source>
        <dbReference type="ARBA" id="ARBA00055281"/>
    </source>
</evidence>
<comment type="function">
    <text evidence="12">Acts as a transcriptional activator which regulates the expression of several rod-specific genes, including RHO and PDE6B. Also functions as a transcriptional coactivator, stimulating transcription mediated by the transcription factor CRX and NR2E3. Binds to the rhodopsin promoter in a sequence-specific manner.</text>
</comment>
<dbReference type="Gene3D" id="1.20.5.170">
    <property type="match status" value="1"/>
</dbReference>
<evidence type="ECO:0000313" key="16">
    <source>
        <dbReference type="Proteomes" id="UP000035680"/>
    </source>
</evidence>
<dbReference type="FunFam" id="1.20.5.170:FF:000071">
    <property type="entry name" value="Neural retina-specific leucine zipper protein"/>
    <property type="match status" value="1"/>
</dbReference>
<dbReference type="SMART" id="SM00338">
    <property type="entry name" value="BRLZ"/>
    <property type="match status" value="1"/>
</dbReference>
<evidence type="ECO:0000256" key="11">
    <source>
        <dbReference type="ARBA" id="ARBA00023242"/>
    </source>
</evidence>
<sequence length="196" mass="22414">MEVSSFGGNRSHCGLISPYSPASNGSNADSSSNSSICNSNQLLDLTDEELAHLSVRQLNQRLQGYDHVVVAKLKQKRRTLKNRGYALNCRVRRLQSQHQLEEINHKLRNEVASLRCTIQYLQSRLQYYEPFTNAQLTTIQYTENNMTTFRLSDNVSLTNDMNNNNNNNGSNIQQQQIGSYNTSNRVLFNNSMTREF</sequence>
<dbReference type="SUPFAM" id="SSF57959">
    <property type="entry name" value="Leucine zipper domain"/>
    <property type="match status" value="1"/>
</dbReference>
<reference evidence="16" key="1">
    <citation type="submission" date="2014-07" db="EMBL/GenBank/DDBJ databases">
        <authorList>
            <person name="Martin A.A"/>
            <person name="De Silva N."/>
        </authorList>
    </citation>
    <scope>NUCLEOTIDE SEQUENCE</scope>
</reference>
<protein>
    <recommendedName>
        <fullName evidence="14">Neural retina-specific leucine zipper protein</fullName>
    </recommendedName>
</protein>
<evidence type="ECO:0000256" key="13">
    <source>
        <dbReference type="ARBA" id="ARBA00066263"/>
    </source>
</evidence>
<keyword evidence="3" id="KW-0217">Developmental protein</keyword>
<dbReference type="PANTHER" id="PTHR10129">
    <property type="entry name" value="TRANSCRIPTION FACTOR MAF"/>
    <property type="match status" value="1"/>
</dbReference>
<dbReference type="InterPro" id="IPR008917">
    <property type="entry name" value="TF_DNA-bd_sf"/>
</dbReference>
<evidence type="ECO:0000313" key="17">
    <source>
        <dbReference type="WBParaSite" id="SVE_0161000.1"/>
    </source>
</evidence>
<evidence type="ECO:0000256" key="10">
    <source>
        <dbReference type="ARBA" id="ARBA00023163"/>
    </source>
</evidence>
<reference evidence="17" key="2">
    <citation type="submission" date="2015-08" db="UniProtKB">
        <authorList>
            <consortium name="WormBaseParasite"/>
        </authorList>
    </citation>
    <scope>IDENTIFICATION</scope>
</reference>
<name>A0A0K0EYK2_STRVS</name>
<dbReference type="SUPFAM" id="SSF47454">
    <property type="entry name" value="A DNA-binding domain in eukaryotic transcription factors"/>
    <property type="match status" value="1"/>
</dbReference>
<evidence type="ECO:0000256" key="1">
    <source>
        <dbReference type="ARBA" id="ARBA00004123"/>
    </source>
</evidence>
<dbReference type="Pfam" id="PF03131">
    <property type="entry name" value="bZIP_Maf"/>
    <property type="match status" value="1"/>
</dbReference>
<dbReference type="InterPro" id="IPR004826">
    <property type="entry name" value="bZIP_Maf"/>
</dbReference>
<keyword evidence="5" id="KW-1017">Isopeptide bond</keyword>
<dbReference type="WBParaSite" id="SVE_0161000.1">
    <property type="protein sequence ID" value="SVE_0161000.1"/>
    <property type="gene ID" value="SVE_0161000"/>
</dbReference>
<dbReference type="GO" id="GO:0000978">
    <property type="term" value="F:RNA polymerase II cis-regulatory region sequence-specific DNA binding"/>
    <property type="evidence" value="ECO:0007669"/>
    <property type="project" value="TreeGrafter"/>
</dbReference>
<dbReference type="AlphaFoldDB" id="A0A0K0EYK2"/>
<keyword evidence="4" id="KW-0963">Cytoplasm</keyword>
<keyword evidence="11" id="KW-0539">Nucleus</keyword>
<comment type="subunit">
    <text evidence="13">Interacts with FIZ1; this interaction represses transactivation. Interacts (via the leucine-zipper domain) with CRX.</text>
</comment>
<keyword evidence="16" id="KW-1185">Reference proteome</keyword>
<dbReference type="PANTHER" id="PTHR10129:SF44">
    <property type="entry name" value="TRAFFIC JAM, ISOFORM C"/>
    <property type="match status" value="1"/>
</dbReference>
<evidence type="ECO:0000256" key="5">
    <source>
        <dbReference type="ARBA" id="ARBA00022499"/>
    </source>
</evidence>
<accession>A0A0K0EYK2</accession>
<evidence type="ECO:0000256" key="2">
    <source>
        <dbReference type="ARBA" id="ARBA00004496"/>
    </source>
</evidence>
<evidence type="ECO:0000256" key="4">
    <source>
        <dbReference type="ARBA" id="ARBA00022490"/>
    </source>
</evidence>
<dbReference type="InterPro" id="IPR004827">
    <property type="entry name" value="bZIP"/>
</dbReference>
<dbReference type="GO" id="GO:0045944">
    <property type="term" value="P:positive regulation of transcription by RNA polymerase II"/>
    <property type="evidence" value="ECO:0007669"/>
    <property type="project" value="UniProtKB-ARBA"/>
</dbReference>
<dbReference type="InterPro" id="IPR046347">
    <property type="entry name" value="bZIP_sf"/>
</dbReference>
<keyword evidence="7" id="KW-0805">Transcription regulation</keyword>
<keyword evidence="10" id="KW-0804">Transcription</keyword>
<proteinExistence type="predicted"/>